<reference evidence="1" key="2">
    <citation type="submission" date="2020-09" db="EMBL/GenBank/DDBJ databases">
        <authorList>
            <person name="Sun Q."/>
            <person name="Ohkuma M."/>
        </authorList>
    </citation>
    <scope>NUCLEOTIDE SEQUENCE</scope>
    <source>
        <strain evidence="1">JCM 15325</strain>
    </source>
</reference>
<name>A0A917S3C3_9BACL</name>
<proteinExistence type="predicted"/>
<keyword evidence="2" id="KW-1185">Reference proteome</keyword>
<evidence type="ECO:0000313" key="2">
    <source>
        <dbReference type="Proteomes" id="UP000654670"/>
    </source>
</evidence>
<organism evidence="1 2">
    <name type="scientific">Sporolactobacillus putidus</name>
    <dbReference type="NCBI Taxonomy" id="492735"/>
    <lineage>
        <taxon>Bacteria</taxon>
        <taxon>Bacillati</taxon>
        <taxon>Bacillota</taxon>
        <taxon>Bacilli</taxon>
        <taxon>Bacillales</taxon>
        <taxon>Sporolactobacillaceae</taxon>
        <taxon>Sporolactobacillus</taxon>
    </lineage>
</organism>
<dbReference type="AlphaFoldDB" id="A0A917S3C3"/>
<dbReference type="Proteomes" id="UP000654670">
    <property type="component" value="Unassembled WGS sequence"/>
</dbReference>
<protein>
    <submittedName>
        <fullName evidence="1">Uncharacterized protein</fullName>
    </submittedName>
</protein>
<reference evidence="1" key="1">
    <citation type="journal article" date="2014" name="Int. J. Syst. Evol. Microbiol.">
        <title>Complete genome sequence of Corynebacterium casei LMG S-19264T (=DSM 44701T), isolated from a smear-ripened cheese.</title>
        <authorList>
            <consortium name="US DOE Joint Genome Institute (JGI-PGF)"/>
            <person name="Walter F."/>
            <person name="Albersmeier A."/>
            <person name="Kalinowski J."/>
            <person name="Ruckert C."/>
        </authorList>
    </citation>
    <scope>NUCLEOTIDE SEQUENCE</scope>
    <source>
        <strain evidence="1">JCM 15325</strain>
    </source>
</reference>
<dbReference type="EMBL" id="BMOK01000005">
    <property type="protein sequence ID" value="GGL52078.1"/>
    <property type="molecule type" value="Genomic_DNA"/>
</dbReference>
<sequence length="207" mass="23695">MGSGIKESNSEIGRIDYLRNKFGKLSSEELHQRINTPKLRRMLEDYSPSKKATEWQGEDPYFGIDAYTDKIYPKGSVLYAGEPFPTGYFTTKEALDNVGVDAHKVFEGLQVKPYWGKGMFNAIFRDKMVGYELKVDITGANGIAKNNTQFWRGRLEQIFMPDLKELIHNKYLKRLSGTEIKLTNTEMPFSEYKKIIEKIKALGGKGF</sequence>
<gene>
    <name evidence="1" type="ORF">GCM10007968_15250</name>
</gene>
<evidence type="ECO:0000313" key="1">
    <source>
        <dbReference type="EMBL" id="GGL52078.1"/>
    </source>
</evidence>
<comment type="caution">
    <text evidence="1">The sequence shown here is derived from an EMBL/GenBank/DDBJ whole genome shotgun (WGS) entry which is preliminary data.</text>
</comment>
<accession>A0A917S3C3</accession>